<reference evidence="1 2" key="1">
    <citation type="submission" date="2020-08" db="EMBL/GenBank/DDBJ databases">
        <title>Genomic Encyclopedia of Type Strains, Phase IV (KMG-IV): sequencing the most valuable type-strain genomes for metagenomic binning, comparative biology and taxonomic classification.</title>
        <authorList>
            <person name="Goeker M."/>
        </authorList>
    </citation>
    <scope>NUCLEOTIDE SEQUENCE [LARGE SCALE GENOMIC DNA]</scope>
    <source>
        <strain evidence="1 2">DSM 7050</strain>
    </source>
</reference>
<sequence length="90" mass="9749">MRALSQDLRNKISAAVAAARSARPINVVAIAEEIQNRNPHENVAFEDILSCVLDIAQCTGEPILFERRPSTAEGAEINGRATRYAGSIDN</sequence>
<proteinExistence type="predicted"/>
<gene>
    <name evidence="1" type="ORF">GGQ99_003676</name>
</gene>
<dbReference type="RefSeq" id="WP_183263606.1">
    <property type="nucleotide sequence ID" value="NZ_BAAAVZ010000003.1"/>
</dbReference>
<evidence type="ECO:0000313" key="2">
    <source>
        <dbReference type="Proteomes" id="UP000539538"/>
    </source>
</evidence>
<comment type="caution">
    <text evidence="1">The sequence shown here is derived from an EMBL/GenBank/DDBJ whole genome shotgun (WGS) entry which is preliminary data.</text>
</comment>
<organism evidence="1 2">
    <name type="scientific">Aminobacter niigataensis</name>
    <dbReference type="NCBI Taxonomy" id="83265"/>
    <lineage>
        <taxon>Bacteria</taxon>
        <taxon>Pseudomonadati</taxon>
        <taxon>Pseudomonadota</taxon>
        <taxon>Alphaproteobacteria</taxon>
        <taxon>Hyphomicrobiales</taxon>
        <taxon>Phyllobacteriaceae</taxon>
        <taxon>Aminobacter</taxon>
    </lineage>
</organism>
<protein>
    <submittedName>
        <fullName evidence="1">Uncharacterized protein</fullName>
    </submittedName>
</protein>
<dbReference type="Proteomes" id="UP000539538">
    <property type="component" value="Unassembled WGS sequence"/>
</dbReference>
<accession>A0ABR6L528</accession>
<dbReference type="EMBL" id="JACHOT010000005">
    <property type="protein sequence ID" value="MBB4651903.1"/>
    <property type="molecule type" value="Genomic_DNA"/>
</dbReference>
<name>A0ABR6L528_9HYPH</name>
<evidence type="ECO:0000313" key="1">
    <source>
        <dbReference type="EMBL" id="MBB4651903.1"/>
    </source>
</evidence>
<keyword evidence="2" id="KW-1185">Reference proteome</keyword>